<dbReference type="PANTHER" id="PTHR28180:SF2">
    <property type="entry name" value="PEROXISOMAL PROTEIN 2"/>
    <property type="match status" value="1"/>
</dbReference>
<dbReference type="Proteomes" id="UP000559027">
    <property type="component" value="Unassembled WGS sequence"/>
</dbReference>
<protein>
    <recommendedName>
        <fullName evidence="3">Carboxymuconolactone decarboxylase-like domain-containing protein</fullName>
    </recommendedName>
</protein>
<keyword evidence="2" id="KW-1185">Reference proteome</keyword>
<comment type="caution">
    <text evidence="1">The sequence shown here is derived from an EMBL/GenBank/DDBJ whole genome shotgun (WGS) entry which is preliminary data.</text>
</comment>
<evidence type="ECO:0008006" key="3">
    <source>
        <dbReference type="Google" id="ProtNLM"/>
    </source>
</evidence>
<dbReference type="AlphaFoldDB" id="A0A8H5G4D9"/>
<evidence type="ECO:0000313" key="1">
    <source>
        <dbReference type="EMBL" id="KAF5358138.1"/>
    </source>
</evidence>
<dbReference type="Gene3D" id="1.20.1290.10">
    <property type="entry name" value="AhpD-like"/>
    <property type="match status" value="1"/>
</dbReference>
<gene>
    <name evidence="1" type="ORF">D9756_001950</name>
</gene>
<dbReference type="InterPro" id="IPR052999">
    <property type="entry name" value="PTS1_Protein"/>
</dbReference>
<dbReference type="SUPFAM" id="SSF69118">
    <property type="entry name" value="AhpD-like"/>
    <property type="match status" value="1"/>
</dbReference>
<reference evidence="1 2" key="1">
    <citation type="journal article" date="2020" name="ISME J.">
        <title>Uncovering the hidden diversity of litter-decomposition mechanisms in mushroom-forming fungi.</title>
        <authorList>
            <person name="Floudas D."/>
            <person name="Bentzer J."/>
            <person name="Ahren D."/>
            <person name="Johansson T."/>
            <person name="Persson P."/>
            <person name="Tunlid A."/>
        </authorList>
    </citation>
    <scope>NUCLEOTIDE SEQUENCE [LARGE SCALE GENOMIC DNA]</scope>
    <source>
        <strain evidence="1 2">CBS 146.42</strain>
    </source>
</reference>
<sequence length="228" mass="25462">MRRGYDNRTALPNPWYIVAAVAYSASNKAEAVPQVFQYALQELSENQGAESERFMLAQKIREALFKSGLISGYPKAINSLKALHEVMPDELKERKIQRHVNASLAEHERVGMALWRSVYGETSDGVQKLLDDIYPDMGYFSRTIGYGFTYGYTDVLSALETSYTLVSALIAGDTPQQIFWHLNGARRGGASLDEVKAVRHISIEVATRCGISWSDGVPEVPEKLPEEQ</sequence>
<organism evidence="1 2">
    <name type="scientific">Leucocoprinus leucothites</name>
    <dbReference type="NCBI Taxonomy" id="201217"/>
    <lineage>
        <taxon>Eukaryota</taxon>
        <taxon>Fungi</taxon>
        <taxon>Dikarya</taxon>
        <taxon>Basidiomycota</taxon>
        <taxon>Agaricomycotina</taxon>
        <taxon>Agaricomycetes</taxon>
        <taxon>Agaricomycetidae</taxon>
        <taxon>Agaricales</taxon>
        <taxon>Agaricineae</taxon>
        <taxon>Agaricaceae</taxon>
        <taxon>Leucocoprinus</taxon>
    </lineage>
</organism>
<proteinExistence type="predicted"/>
<evidence type="ECO:0000313" key="2">
    <source>
        <dbReference type="Proteomes" id="UP000559027"/>
    </source>
</evidence>
<dbReference type="OrthoDB" id="5537330at2759"/>
<name>A0A8H5G4D9_9AGAR</name>
<accession>A0A8H5G4D9</accession>
<dbReference type="PANTHER" id="PTHR28180">
    <property type="entry name" value="CONSERVED MITOCHONDRIAL PROTEIN-RELATED"/>
    <property type="match status" value="1"/>
</dbReference>
<dbReference type="EMBL" id="JAACJO010000005">
    <property type="protein sequence ID" value="KAF5358138.1"/>
    <property type="molecule type" value="Genomic_DNA"/>
</dbReference>
<dbReference type="InterPro" id="IPR029032">
    <property type="entry name" value="AhpD-like"/>
</dbReference>